<gene>
    <name evidence="1" type="ORF">FSB_LOCUS606</name>
</gene>
<dbReference type="Gene3D" id="3.60.10.10">
    <property type="entry name" value="Endonuclease/exonuclease/phosphatase"/>
    <property type="match status" value="1"/>
</dbReference>
<dbReference type="PANTHER" id="PTHR33710">
    <property type="entry name" value="BNAC02G09200D PROTEIN"/>
    <property type="match status" value="1"/>
</dbReference>
<evidence type="ECO:0000313" key="1">
    <source>
        <dbReference type="EMBL" id="SPC72724.1"/>
    </source>
</evidence>
<dbReference type="SUPFAM" id="SSF56219">
    <property type="entry name" value="DNase I-like"/>
    <property type="match status" value="1"/>
</dbReference>
<dbReference type="PANTHER" id="PTHR33710:SF64">
    <property type="entry name" value="ENDONUCLEASE_EXONUCLEASE_PHOSPHATASE DOMAIN-CONTAINING PROTEIN"/>
    <property type="match status" value="1"/>
</dbReference>
<dbReference type="AlphaFoldDB" id="A0A2N9EDK5"/>
<dbReference type="EMBL" id="OIVN01000021">
    <property type="protein sequence ID" value="SPC72724.1"/>
    <property type="molecule type" value="Genomic_DNA"/>
</dbReference>
<accession>A0A2N9EDK5</accession>
<evidence type="ECO:0008006" key="2">
    <source>
        <dbReference type="Google" id="ProtNLM"/>
    </source>
</evidence>
<name>A0A2N9EDK5_FAGSY</name>
<organism evidence="1">
    <name type="scientific">Fagus sylvatica</name>
    <name type="common">Beechnut</name>
    <dbReference type="NCBI Taxonomy" id="28930"/>
    <lineage>
        <taxon>Eukaryota</taxon>
        <taxon>Viridiplantae</taxon>
        <taxon>Streptophyta</taxon>
        <taxon>Embryophyta</taxon>
        <taxon>Tracheophyta</taxon>
        <taxon>Spermatophyta</taxon>
        <taxon>Magnoliopsida</taxon>
        <taxon>eudicotyledons</taxon>
        <taxon>Gunneridae</taxon>
        <taxon>Pentapetalae</taxon>
        <taxon>rosids</taxon>
        <taxon>fabids</taxon>
        <taxon>Fagales</taxon>
        <taxon>Fagaceae</taxon>
        <taxon>Fagus</taxon>
    </lineage>
</organism>
<proteinExistence type="predicted"/>
<reference evidence="1" key="1">
    <citation type="submission" date="2018-02" db="EMBL/GenBank/DDBJ databases">
        <authorList>
            <person name="Cohen D.B."/>
            <person name="Kent A.D."/>
        </authorList>
    </citation>
    <scope>NUCLEOTIDE SEQUENCE</scope>
</reference>
<protein>
    <recommendedName>
        <fullName evidence="2">Endonuclease/exonuclease/phosphatase domain-containing protein</fullName>
    </recommendedName>
</protein>
<dbReference type="InterPro" id="IPR036691">
    <property type="entry name" value="Endo/exonu/phosph_ase_sf"/>
</dbReference>
<sequence length="309" mass="34915">MASGFGFRWIYKPQWLMGVAGGRDYPKAHSIGFLAANDRDSGDDSCDDDGSDQVEVETGIMVLDGEDPKGHKDSEPLSVEPLAVAFPSSTENAGDKAVEDLLMDIEAQHIQRKANMVGTRRTPSSGRKVVANSKAWGLNDSGKRLRIKNMLKDWHANIICLQETKMELITAQTIRSVYGPNVDSNRGLMWDKLAGIRSWWDVPWCLGGDFNVVRFPSKRVGSDHFSPAMYDFSDFISTNGLIDVPLSGGIYTWSNNREDEIRDHIALFYEQLYMEDGYRRPSLDGLNFTSIIAEDAIWLDRLRRWRLRM</sequence>